<feature type="compositionally biased region" description="Polar residues" evidence="6">
    <location>
        <begin position="386"/>
        <end position="406"/>
    </location>
</feature>
<gene>
    <name evidence="8" type="ORF">G2W53_036726</name>
</gene>
<dbReference type="Gene3D" id="3.30.40.10">
    <property type="entry name" value="Zinc/RING finger domain, C3HC4 (zinc finger)"/>
    <property type="match status" value="1"/>
</dbReference>
<evidence type="ECO:0000256" key="2">
    <source>
        <dbReference type="ARBA" id="ARBA00022771"/>
    </source>
</evidence>
<dbReference type="OrthoDB" id="1436072at2759"/>
<protein>
    <recommendedName>
        <fullName evidence="7">Zinc finger PHD-type domain-containing protein</fullName>
    </recommendedName>
</protein>
<dbReference type="Pfam" id="PF23121">
    <property type="entry name" value="SPOC_AIPP2"/>
    <property type="match status" value="1"/>
</dbReference>
<keyword evidence="2" id="KW-0863">Zinc-finger</keyword>
<feature type="domain" description="Zinc finger PHD-type" evidence="7">
    <location>
        <begin position="157"/>
        <end position="204"/>
    </location>
</feature>
<dbReference type="InterPro" id="IPR056280">
    <property type="entry name" value="AIPP2-like_SPOC"/>
</dbReference>
<evidence type="ECO:0000256" key="6">
    <source>
        <dbReference type="SAM" id="MobiDB-lite"/>
    </source>
</evidence>
<dbReference type="GO" id="GO:0140566">
    <property type="term" value="F:histone reader activity"/>
    <property type="evidence" value="ECO:0007669"/>
    <property type="project" value="InterPro"/>
</dbReference>
<feature type="compositionally biased region" description="Basic residues" evidence="6">
    <location>
        <begin position="304"/>
        <end position="314"/>
    </location>
</feature>
<dbReference type="Proteomes" id="UP000634136">
    <property type="component" value="Unassembled WGS sequence"/>
</dbReference>
<keyword evidence="4" id="KW-0805">Transcription regulation</keyword>
<evidence type="ECO:0000256" key="5">
    <source>
        <dbReference type="ARBA" id="ARBA00023163"/>
    </source>
</evidence>
<feature type="compositionally biased region" description="Low complexity" evidence="6">
    <location>
        <begin position="413"/>
        <end position="424"/>
    </location>
</feature>
<dbReference type="EMBL" id="JAAIUW010000011">
    <property type="protein sequence ID" value="KAF7809983.1"/>
    <property type="molecule type" value="Genomic_DNA"/>
</dbReference>
<organism evidence="8 9">
    <name type="scientific">Senna tora</name>
    <dbReference type="NCBI Taxonomy" id="362788"/>
    <lineage>
        <taxon>Eukaryota</taxon>
        <taxon>Viridiplantae</taxon>
        <taxon>Streptophyta</taxon>
        <taxon>Embryophyta</taxon>
        <taxon>Tracheophyta</taxon>
        <taxon>Spermatophyta</taxon>
        <taxon>Magnoliopsida</taxon>
        <taxon>eudicotyledons</taxon>
        <taxon>Gunneridae</taxon>
        <taxon>Pentapetalae</taxon>
        <taxon>rosids</taxon>
        <taxon>fabids</taxon>
        <taxon>Fabales</taxon>
        <taxon>Fabaceae</taxon>
        <taxon>Caesalpinioideae</taxon>
        <taxon>Cassia clade</taxon>
        <taxon>Senna</taxon>
    </lineage>
</organism>
<keyword evidence="5" id="KW-0804">Transcription</keyword>
<evidence type="ECO:0000256" key="1">
    <source>
        <dbReference type="ARBA" id="ARBA00022723"/>
    </source>
</evidence>
<dbReference type="GO" id="GO:0034244">
    <property type="term" value="P:negative regulation of transcription elongation by RNA polymerase II"/>
    <property type="evidence" value="ECO:0007669"/>
    <property type="project" value="InterPro"/>
</dbReference>
<dbReference type="InterPro" id="IPR049914">
    <property type="entry name" value="PHD1-3/5-6"/>
</dbReference>
<feature type="compositionally biased region" description="Basic and acidic residues" evidence="6">
    <location>
        <begin position="374"/>
        <end position="383"/>
    </location>
</feature>
<dbReference type="GO" id="GO:0008270">
    <property type="term" value="F:zinc ion binding"/>
    <property type="evidence" value="ECO:0007669"/>
    <property type="project" value="UniProtKB-KW"/>
</dbReference>
<name>A0A834SUZ9_9FABA</name>
<dbReference type="InterPro" id="IPR001965">
    <property type="entry name" value="Znf_PHD"/>
</dbReference>
<feature type="region of interest" description="Disordered" evidence="6">
    <location>
        <begin position="215"/>
        <end position="467"/>
    </location>
</feature>
<evidence type="ECO:0000256" key="3">
    <source>
        <dbReference type="ARBA" id="ARBA00022833"/>
    </source>
</evidence>
<feature type="compositionally biased region" description="Low complexity" evidence="6">
    <location>
        <begin position="232"/>
        <end position="245"/>
    </location>
</feature>
<feature type="compositionally biased region" description="Polar residues" evidence="6">
    <location>
        <begin position="1114"/>
        <end position="1125"/>
    </location>
</feature>
<comment type="caution">
    <text evidence="8">The sequence shown here is derived from an EMBL/GenBank/DDBJ whole genome shotgun (WGS) entry which is preliminary data.</text>
</comment>
<dbReference type="PANTHER" id="PTHR33304:SF15">
    <property type="entry name" value="ZINC FINGER PHD-TYPE DOMAIN-CONTAINING PROTEIN"/>
    <property type="match status" value="1"/>
</dbReference>
<evidence type="ECO:0000259" key="7">
    <source>
        <dbReference type="SMART" id="SM00249"/>
    </source>
</evidence>
<accession>A0A834SUZ9</accession>
<feature type="region of interest" description="Disordered" evidence="6">
    <location>
        <begin position="1102"/>
        <end position="1126"/>
    </location>
</feature>
<dbReference type="SMART" id="SM00249">
    <property type="entry name" value="PHD"/>
    <property type="match status" value="1"/>
</dbReference>
<feature type="compositionally biased region" description="Basic residues" evidence="6">
    <location>
        <begin position="248"/>
        <end position="263"/>
    </location>
</feature>
<dbReference type="AlphaFoldDB" id="A0A834SUZ9"/>
<dbReference type="Pfam" id="PF00628">
    <property type="entry name" value="PHD"/>
    <property type="match status" value="1"/>
</dbReference>
<feature type="compositionally biased region" description="Basic and acidic residues" evidence="6">
    <location>
        <begin position="328"/>
        <end position="364"/>
    </location>
</feature>
<dbReference type="InterPro" id="IPR011011">
    <property type="entry name" value="Znf_FYVE_PHD"/>
</dbReference>
<evidence type="ECO:0000313" key="9">
    <source>
        <dbReference type="Proteomes" id="UP000634136"/>
    </source>
</evidence>
<dbReference type="SUPFAM" id="SSF57903">
    <property type="entry name" value="FYVE/PHD zinc finger"/>
    <property type="match status" value="1"/>
</dbReference>
<dbReference type="PANTHER" id="PTHR33304">
    <property type="match status" value="1"/>
</dbReference>
<dbReference type="InterPro" id="IPR019787">
    <property type="entry name" value="Znf_PHD-finger"/>
</dbReference>
<sequence>MTIGNYNADFHRKDASCSLASIDFSPAFGKNVNEILVLIFSFASTPFEPDNGNYHDVQNFVEELPMAGVVLPNSLDLSDISFLKYFCNSAISLKGEPSVCSGEQVESSLATVSLASCKKHLQKSESVIDHNTMQESLESQPENPRGASDLLDDEVRVCDTCGDLGREELLAFCEKCTDGAAHIYCMRVKLDKVPEGGWTCEECMLRIDTEKAEQDKVEEAPGITKGHQECQKSSSGSKLKFRSSSPGKSRKNGASKLSAKRHAVPVEAQSGKRPRVAGTSVVPPRLSSKSSNSSSPCADISGKNLRKGKMKSTKGKAVASVPQFSSDNPEKAKAPHAFGDKRHLGIIEAELEKKPKALETRDVSSKTSKSSKSKLSEKEKLEVTDDVTSVKQSSLGTQGKAESSSVLVDKSSKQGSKSGLSQDKCPLLKSRSSEAVDMELKGQLEKGSCSQEQEVATNGADDGCMGRKDSRMVSKSLSLNVSSNKSNATSLEIFLDCVSNADALNELSYAKETTTTNRRAADSEVRLASSCPVALKKSNSAKKTKKNKRKEKSDLDVPIIQVFDNEQDEKETEYGDKTSLLGSTCQKAARRIKKDKRAADSEIHKSASSSVALKKLSCAKETKTDKRNETSDLHIPITQVFDSGVVSVQGEKETENGDQISLSGFTCHKAGACIEKDKRAADSEIHLVGSSRPVTLKKLSRAKKTKRDKRNETSDLHIPIIQVFDSPQAEKETEYGDKASLSDSTCHKAATCIEKDERAADSVVHLASVSCPVALKKLSCATETDKRKETSDLHIPITQVFHSGVVSVQDEKETEYGDKSSGSTCHKAAACIEKDKLRTDHARVEISLGTDLAPYAAAILSQRCVIPKLDYIWLGQFLILSSERLANYCDGVQAHISDCASPKVLELVDKFPKMIKLDELPRLGMWPSQFVESQATEENIALYFFAEDLESYRTYYKRLLDHMTKNDLALKGNLDGMELLIFPSSVLPKDSQRWNQSLFLWGVFRGRRVTNLTSVQMKISEKQENGDGERKQTLDVIASINNGTGEVDEIENTDAQITEETSFLYGNGCCSGLSDPTQAVEETENRSESQVAYLDVSLWPNSPTPSDGIVENNADANNGGPSESSFDFEWEYLEPLERQAVETLASLSEAPQKVSF</sequence>
<evidence type="ECO:0000313" key="8">
    <source>
        <dbReference type="EMBL" id="KAF7809983.1"/>
    </source>
</evidence>
<evidence type="ECO:0000256" key="4">
    <source>
        <dbReference type="ARBA" id="ARBA00023015"/>
    </source>
</evidence>
<feature type="compositionally biased region" description="Basic and acidic residues" evidence="6">
    <location>
        <begin position="431"/>
        <end position="444"/>
    </location>
</feature>
<dbReference type="InterPro" id="IPR013083">
    <property type="entry name" value="Znf_RING/FYVE/PHD"/>
</dbReference>
<keyword evidence="1" id="KW-0479">Metal-binding</keyword>
<keyword evidence="3" id="KW-0862">Zinc</keyword>
<proteinExistence type="predicted"/>
<keyword evidence="9" id="KW-1185">Reference proteome</keyword>
<reference evidence="8" key="1">
    <citation type="submission" date="2020-09" db="EMBL/GenBank/DDBJ databases">
        <title>Genome-Enabled Discovery of Anthraquinone Biosynthesis in Senna tora.</title>
        <authorList>
            <person name="Kang S.-H."/>
            <person name="Pandey R.P."/>
            <person name="Lee C.-M."/>
            <person name="Sim J.-S."/>
            <person name="Jeong J.-T."/>
            <person name="Choi B.-S."/>
            <person name="Jung M."/>
            <person name="Ginzburg D."/>
            <person name="Zhao K."/>
            <person name="Won S.Y."/>
            <person name="Oh T.-J."/>
            <person name="Yu Y."/>
            <person name="Kim N.-H."/>
            <person name="Lee O.R."/>
            <person name="Lee T.-H."/>
            <person name="Bashyal P."/>
            <person name="Kim T.-S."/>
            <person name="Lee W.-H."/>
            <person name="Kawkins C."/>
            <person name="Kim C.-K."/>
            <person name="Kim J.S."/>
            <person name="Ahn B.O."/>
            <person name="Rhee S.Y."/>
            <person name="Sohng J.K."/>
        </authorList>
    </citation>
    <scope>NUCLEOTIDE SEQUENCE</scope>
    <source>
        <tissue evidence="8">Leaf</tissue>
    </source>
</reference>